<evidence type="ECO:0000259" key="2">
    <source>
        <dbReference type="Pfam" id="PF00188"/>
    </source>
</evidence>
<gene>
    <name evidence="3" type="ORF">C7441_11675</name>
</gene>
<accession>A0A316BVW8</accession>
<evidence type="ECO:0000313" key="4">
    <source>
        <dbReference type="Proteomes" id="UP000245396"/>
    </source>
</evidence>
<proteinExistence type="predicted"/>
<dbReference type="AlphaFoldDB" id="A0A316BVW8"/>
<feature type="chain" id="PRO_5016317939" evidence="1">
    <location>
        <begin position="23"/>
        <end position="153"/>
    </location>
</feature>
<dbReference type="SUPFAM" id="SSF55797">
    <property type="entry name" value="PR-1-like"/>
    <property type="match status" value="1"/>
</dbReference>
<feature type="domain" description="SCP" evidence="2">
    <location>
        <begin position="37"/>
        <end position="147"/>
    </location>
</feature>
<comment type="caution">
    <text evidence="3">The sequence shown here is derived from an EMBL/GenBank/DDBJ whole genome shotgun (WGS) entry which is preliminary data.</text>
</comment>
<dbReference type="RefSeq" id="WP_040692787.1">
    <property type="nucleotide sequence ID" value="NZ_QGGG01000016.1"/>
</dbReference>
<keyword evidence="4" id="KW-1185">Reference proteome</keyword>
<reference evidence="3 4" key="1">
    <citation type="submission" date="2018-05" db="EMBL/GenBank/DDBJ databases">
        <title>Genomic Encyclopedia of Type Strains, Phase IV (KMG-IV): sequencing the most valuable type-strain genomes for metagenomic binning, comparative biology and taxonomic classification.</title>
        <authorList>
            <person name="Goeker M."/>
        </authorList>
    </citation>
    <scope>NUCLEOTIDE SEQUENCE [LARGE SCALE GENOMIC DNA]</scope>
    <source>
        <strain evidence="3 4">DSM 6986</strain>
    </source>
</reference>
<dbReference type="InterPro" id="IPR035940">
    <property type="entry name" value="CAP_sf"/>
</dbReference>
<dbReference type="PROSITE" id="PS51257">
    <property type="entry name" value="PROKAR_LIPOPROTEIN"/>
    <property type="match status" value="1"/>
</dbReference>
<sequence>MKSALKMAALCAVLLLAACQTAKMPGDGASVSADSYLAEIRTTHGLSRMVADPKLEKAALQQATYMARAGLMNHTTGWRKDFATRMKGNEVEGAAAENIAHGRMDMGKLFTMWMNSPGHRRNMLDPRFGKYGLAYVRDGTGSEVKYWALVLGR</sequence>
<name>A0A316BVW8_PSESE</name>
<evidence type="ECO:0000256" key="1">
    <source>
        <dbReference type="SAM" id="SignalP"/>
    </source>
</evidence>
<dbReference type="EMBL" id="QGGG01000016">
    <property type="protein sequence ID" value="PWJ78408.1"/>
    <property type="molecule type" value="Genomic_DNA"/>
</dbReference>
<protein>
    <submittedName>
        <fullName evidence="3">Uncharacterized protein YkwD</fullName>
    </submittedName>
</protein>
<organism evidence="3 4">
    <name type="scientific">Pseudaminobacter salicylatoxidans</name>
    <dbReference type="NCBI Taxonomy" id="93369"/>
    <lineage>
        <taxon>Bacteria</taxon>
        <taxon>Pseudomonadati</taxon>
        <taxon>Pseudomonadota</taxon>
        <taxon>Alphaproteobacteria</taxon>
        <taxon>Hyphomicrobiales</taxon>
        <taxon>Phyllobacteriaceae</taxon>
        <taxon>Pseudaminobacter</taxon>
    </lineage>
</organism>
<evidence type="ECO:0000313" key="3">
    <source>
        <dbReference type="EMBL" id="PWJ78408.1"/>
    </source>
</evidence>
<dbReference type="Pfam" id="PF00188">
    <property type="entry name" value="CAP"/>
    <property type="match status" value="1"/>
</dbReference>
<dbReference type="PANTHER" id="PTHR31157">
    <property type="entry name" value="SCP DOMAIN-CONTAINING PROTEIN"/>
    <property type="match status" value="1"/>
</dbReference>
<dbReference type="STRING" id="1192868.GCA_000304395_02389"/>
<dbReference type="Proteomes" id="UP000245396">
    <property type="component" value="Unassembled WGS sequence"/>
</dbReference>
<dbReference type="PANTHER" id="PTHR31157:SF1">
    <property type="entry name" value="SCP DOMAIN-CONTAINING PROTEIN"/>
    <property type="match status" value="1"/>
</dbReference>
<dbReference type="InterPro" id="IPR014044">
    <property type="entry name" value="CAP_dom"/>
</dbReference>
<feature type="signal peptide" evidence="1">
    <location>
        <begin position="1"/>
        <end position="22"/>
    </location>
</feature>
<dbReference type="CDD" id="cd05379">
    <property type="entry name" value="CAP_bacterial"/>
    <property type="match status" value="1"/>
</dbReference>
<keyword evidence="1" id="KW-0732">Signal</keyword>
<dbReference type="Gene3D" id="3.40.33.10">
    <property type="entry name" value="CAP"/>
    <property type="match status" value="1"/>
</dbReference>